<organism evidence="2 3">
    <name type="scientific">Paraburkholderia guartelaensis</name>
    <dbReference type="NCBI Taxonomy" id="2546446"/>
    <lineage>
        <taxon>Bacteria</taxon>
        <taxon>Pseudomonadati</taxon>
        <taxon>Pseudomonadota</taxon>
        <taxon>Betaproteobacteria</taxon>
        <taxon>Burkholderiales</taxon>
        <taxon>Burkholderiaceae</taxon>
        <taxon>Paraburkholderia</taxon>
    </lineage>
</organism>
<dbReference type="RefSeq" id="WP_406952353.1">
    <property type="nucleotide sequence ID" value="NZ_JAYMRW010000005.1"/>
</dbReference>
<feature type="compositionally biased region" description="Polar residues" evidence="1">
    <location>
        <begin position="1"/>
        <end position="19"/>
    </location>
</feature>
<reference evidence="2 3" key="1">
    <citation type="submission" date="2024-01" db="EMBL/GenBank/DDBJ databases">
        <title>The diversity of rhizobia nodulating Mimosa spp. in eleven states of Brazil covering several biomes is determined by host plant, location, and edaphic factors.</title>
        <authorList>
            <person name="Rouws L."/>
            <person name="Barauna A."/>
            <person name="Beukes C."/>
            <person name="De Faria S.M."/>
            <person name="Gross E."/>
            <person name="Dos Reis Junior F.B."/>
            <person name="Simon M."/>
            <person name="Maluk M."/>
            <person name="Odee D.W."/>
            <person name="Kenicer G."/>
            <person name="Young J.P.W."/>
            <person name="Reis V.M."/>
            <person name="Zilli J."/>
            <person name="James E.K."/>
        </authorList>
    </citation>
    <scope>NUCLEOTIDE SEQUENCE [LARGE SCALE GENOMIC DNA]</scope>
    <source>
        <strain evidence="2 3">JPY164</strain>
    </source>
</reference>
<proteinExistence type="predicted"/>
<evidence type="ECO:0000256" key="1">
    <source>
        <dbReference type="SAM" id="MobiDB-lite"/>
    </source>
</evidence>
<accession>A0ABU9SBE7</accession>
<name>A0ABU9SBE7_9BURK</name>
<gene>
    <name evidence="2" type="ORF">VSR33_14510</name>
</gene>
<evidence type="ECO:0000313" key="2">
    <source>
        <dbReference type="EMBL" id="MEM5448694.1"/>
    </source>
</evidence>
<evidence type="ECO:0008006" key="4">
    <source>
        <dbReference type="Google" id="ProtNLM"/>
    </source>
</evidence>
<protein>
    <recommendedName>
        <fullName evidence="4">NIL domain-containing protein</fullName>
    </recommendedName>
</protein>
<feature type="region of interest" description="Disordered" evidence="1">
    <location>
        <begin position="1"/>
        <end position="41"/>
    </location>
</feature>
<dbReference type="EMBL" id="JAYMRW010000005">
    <property type="protein sequence ID" value="MEM5448694.1"/>
    <property type="molecule type" value="Genomic_DNA"/>
</dbReference>
<comment type="caution">
    <text evidence="2">The sequence shown here is derived from an EMBL/GenBank/DDBJ whole genome shotgun (WGS) entry which is preliminary data.</text>
</comment>
<dbReference type="Proteomes" id="UP001390669">
    <property type="component" value="Unassembled WGS sequence"/>
</dbReference>
<sequence length="124" mass="13560">MRTTRMPSIVSQGPNSRGSRSAAAPRPVLSLHNPGKPLHPATHRTTVQLVLRVPTREAQLARCTLHGLVGSALGVHTIDIDRRSDLACLHVELDRRRVAEAMALLMRTLSCAEFGSVRRLDRAA</sequence>
<keyword evidence="3" id="KW-1185">Reference proteome</keyword>
<evidence type="ECO:0000313" key="3">
    <source>
        <dbReference type="Proteomes" id="UP001390669"/>
    </source>
</evidence>